<keyword evidence="10" id="KW-1185">Reference proteome</keyword>
<dbReference type="GO" id="GO:0035539">
    <property type="term" value="F:8-oxo-7,8-dihydrodeoxyguanosine triphosphate pyrophosphatase activity"/>
    <property type="evidence" value="ECO:0007669"/>
    <property type="project" value="TreeGrafter"/>
</dbReference>
<dbReference type="RefSeq" id="WP_131613629.1">
    <property type="nucleotide sequence ID" value="NZ_PSZP01000027.1"/>
</dbReference>
<dbReference type="EMBL" id="PSZP01000027">
    <property type="protein sequence ID" value="TCG10663.1"/>
    <property type="molecule type" value="Genomic_DNA"/>
</dbReference>
<dbReference type="GO" id="GO:0008413">
    <property type="term" value="F:8-oxo-7,8-dihydroguanosine triphosphate pyrophosphatase activity"/>
    <property type="evidence" value="ECO:0007669"/>
    <property type="project" value="TreeGrafter"/>
</dbReference>
<keyword evidence="6" id="KW-0460">Magnesium</keyword>
<gene>
    <name evidence="9" type="ORF">C4B25_03330</name>
</gene>
<dbReference type="Pfam" id="PF14815">
    <property type="entry name" value="NUDIX_4"/>
    <property type="match status" value="1"/>
</dbReference>
<sequence>MKKKINVVAAIIKNQNKYLIAQRPKTGFFKNKWEFPGAKIEKAGNEVSLLLDDIKKNFNFDIALNKQIVTTNYKHPFASINITFIECELLSSVEKMELKTHQKALWVSAGEFDNYDWVEPDLKVIEIIKNTK</sequence>
<dbReference type="GO" id="GO:0044715">
    <property type="term" value="F:8-oxo-dGDP phosphatase activity"/>
    <property type="evidence" value="ECO:0007669"/>
    <property type="project" value="TreeGrafter"/>
</dbReference>
<dbReference type="OrthoDB" id="9810648at2"/>
<dbReference type="PANTHER" id="PTHR47707:SF1">
    <property type="entry name" value="NUDIX HYDROLASE FAMILY PROTEIN"/>
    <property type="match status" value="1"/>
</dbReference>
<evidence type="ECO:0000313" key="9">
    <source>
        <dbReference type="EMBL" id="TCG10663.1"/>
    </source>
</evidence>
<keyword evidence="7" id="KW-0234">DNA repair</keyword>
<reference evidence="9 10" key="1">
    <citation type="submission" date="2018-02" db="EMBL/GenBank/DDBJ databases">
        <title>Mycoplasma marinum and Mycoplasma todarodis sp. nov., moderately halophilic and psychrotolerant mycoplasmas isolated from cephalopods.</title>
        <authorList>
            <person name="Viver T."/>
        </authorList>
    </citation>
    <scope>NUCLEOTIDE SEQUENCE [LARGE SCALE GENOMIC DNA]</scope>
    <source>
        <strain evidence="9 10">5H</strain>
    </source>
</reference>
<dbReference type="PANTHER" id="PTHR47707">
    <property type="entry name" value="8-OXO-DGTP DIPHOSPHATASE"/>
    <property type="match status" value="1"/>
</dbReference>
<comment type="caution">
    <text evidence="9">The sequence shown here is derived from an EMBL/GenBank/DDBJ whole genome shotgun (WGS) entry which is preliminary data.</text>
</comment>
<evidence type="ECO:0000256" key="3">
    <source>
        <dbReference type="ARBA" id="ARBA00022723"/>
    </source>
</evidence>
<dbReference type="Gene3D" id="3.90.79.10">
    <property type="entry name" value="Nucleoside Triphosphate Pyrophosphohydrolase"/>
    <property type="match status" value="1"/>
</dbReference>
<dbReference type="GO" id="GO:0044716">
    <property type="term" value="F:8-oxo-GDP phosphatase activity"/>
    <property type="evidence" value="ECO:0007669"/>
    <property type="project" value="TreeGrafter"/>
</dbReference>
<evidence type="ECO:0000256" key="4">
    <source>
        <dbReference type="ARBA" id="ARBA00022763"/>
    </source>
</evidence>
<dbReference type="InterPro" id="IPR047127">
    <property type="entry name" value="MutT-like"/>
</dbReference>
<evidence type="ECO:0000259" key="8">
    <source>
        <dbReference type="Pfam" id="PF14815"/>
    </source>
</evidence>
<evidence type="ECO:0000256" key="5">
    <source>
        <dbReference type="ARBA" id="ARBA00022801"/>
    </source>
</evidence>
<dbReference type="AlphaFoldDB" id="A0A4R0XJ73"/>
<dbReference type="GO" id="GO:0046872">
    <property type="term" value="F:metal ion binding"/>
    <property type="evidence" value="ECO:0007669"/>
    <property type="project" value="UniProtKB-KW"/>
</dbReference>
<keyword evidence="3" id="KW-0479">Metal-binding</keyword>
<name>A0A4R0XJ73_9MOLU</name>
<dbReference type="Proteomes" id="UP000291072">
    <property type="component" value="Unassembled WGS sequence"/>
</dbReference>
<evidence type="ECO:0000256" key="2">
    <source>
        <dbReference type="ARBA" id="ARBA00005582"/>
    </source>
</evidence>
<keyword evidence="4" id="KW-0227">DNA damage</keyword>
<dbReference type="GO" id="GO:0006281">
    <property type="term" value="P:DNA repair"/>
    <property type="evidence" value="ECO:0007669"/>
    <property type="project" value="UniProtKB-KW"/>
</dbReference>
<dbReference type="SUPFAM" id="SSF55811">
    <property type="entry name" value="Nudix"/>
    <property type="match status" value="1"/>
</dbReference>
<organism evidence="9 10">
    <name type="scientific">Mycoplasma todarodis</name>
    <dbReference type="NCBI Taxonomy" id="1937191"/>
    <lineage>
        <taxon>Bacteria</taxon>
        <taxon>Bacillati</taxon>
        <taxon>Mycoplasmatota</taxon>
        <taxon>Mollicutes</taxon>
        <taxon>Mycoplasmataceae</taxon>
        <taxon>Mycoplasma</taxon>
    </lineage>
</organism>
<comment type="cofactor">
    <cofactor evidence="1">
        <name>Mg(2+)</name>
        <dbReference type="ChEBI" id="CHEBI:18420"/>
    </cofactor>
</comment>
<dbReference type="InterPro" id="IPR015797">
    <property type="entry name" value="NUDIX_hydrolase-like_dom_sf"/>
</dbReference>
<keyword evidence="5" id="KW-0378">Hydrolase</keyword>
<evidence type="ECO:0000256" key="1">
    <source>
        <dbReference type="ARBA" id="ARBA00001946"/>
    </source>
</evidence>
<evidence type="ECO:0000256" key="7">
    <source>
        <dbReference type="ARBA" id="ARBA00023204"/>
    </source>
</evidence>
<comment type="similarity">
    <text evidence="2">Belongs to the Nudix hydrolase family.</text>
</comment>
<accession>A0A4R0XJ73</accession>
<feature type="domain" description="Adenine DNA glycosylase C-terminal" evidence="8">
    <location>
        <begin position="8"/>
        <end position="126"/>
    </location>
</feature>
<proteinExistence type="inferred from homology"/>
<protein>
    <recommendedName>
        <fullName evidence="8">Adenine DNA glycosylase C-terminal domain-containing protein</fullName>
    </recommendedName>
</protein>
<evidence type="ECO:0000256" key="6">
    <source>
        <dbReference type="ARBA" id="ARBA00022842"/>
    </source>
</evidence>
<evidence type="ECO:0000313" key="10">
    <source>
        <dbReference type="Proteomes" id="UP000291072"/>
    </source>
</evidence>
<dbReference type="InterPro" id="IPR029119">
    <property type="entry name" value="MutY_C"/>
</dbReference>